<evidence type="ECO:0000313" key="1">
    <source>
        <dbReference type="EMBL" id="KAG0289002.1"/>
    </source>
</evidence>
<dbReference type="EMBL" id="JAAAIM010000374">
    <property type="protein sequence ID" value="KAG0289002.1"/>
    <property type="molecule type" value="Genomic_DNA"/>
</dbReference>
<reference evidence="1 2" key="1">
    <citation type="journal article" date="2020" name="Fungal Divers.">
        <title>Resolving the Mortierellaceae phylogeny through synthesis of multi-gene phylogenetics and phylogenomics.</title>
        <authorList>
            <person name="Vandepol N."/>
            <person name="Liber J."/>
            <person name="Desiro A."/>
            <person name="Na H."/>
            <person name="Kennedy M."/>
            <person name="Barry K."/>
            <person name="Grigoriev I.V."/>
            <person name="Miller A.N."/>
            <person name="O'Donnell K."/>
            <person name="Stajich J.E."/>
            <person name="Bonito G."/>
        </authorList>
    </citation>
    <scope>NUCLEOTIDE SEQUENCE [LARGE SCALE GENOMIC DNA]</scope>
    <source>
        <strain evidence="1 2">AD045</strain>
    </source>
</reference>
<name>A0ABQ7K0Q2_9FUNG</name>
<accession>A0ABQ7K0Q2</accession>
<evidence type="ECO:0008006" key="3">
    <source>
        <dbReference type="Google" id="ProtNLM"/>
    </source>
</evidence>
<organism evidence="1 2">
    <name type="scientific">Linnemannia gamsii</name>
    <dbReference type="NCBI Taxonomy" id="64522"/>
    <lineage>
        <taxon>Eukaryota</taxon>
        <taxon>Fungi</taxon>
        <taxon>Fungi incertae sedis</taxon>
        <taxon>Mucoromycota</taxon>
        <taxon>Mortierellomycotina</taxon>
        <taxon>Mortierellomycetes</taxon>
        <taxon>Mortierellales</taxon>
        <taxon>Mortierellaceae</taxon>
        <taxon>Linnemannia</taxon>
    </lineage>
</organism>
<dbReference type="Proteomes" id="UP001194696">
    <property type="component" value="Unassembled WGS sequence"/>
</dbReference>
<protein>
    <recommendedName>
        <fullName evidence="3">F-box domain-containing protein</fullName>
    </recommendedName>
</protein>
<comment type="caution">
    <text evidence="1">The sequence shown here is derived from an EMBL/GenBank/DDBJ whole genome shotgun (WGS) entry which is preliminary data.</text>
</comment>
<sequence>MLPAMVKPTSLDTQDLLLRFLAYPLATDLNRVTELDLTVLKECDVRGILNETGDILQRCCALRKLTIDNAREDTFKLAMNEQKLYNQLNHKTGLSRSHQDAHAITEWEGYVSSQSELQHKGLVPLEEFNIYNWSLPSTEVMDDVVTTFSKTLKRLCAIEYSVVGDSAALSTYCHIGGNWVDLRLLTLLSLTTSSRRIVIDRHLLTRCPNLVNIYILDYTEQYNLRDVKTCIPARLRSLESLQLTGWSALTFHSETLHSTNRLKDLSITILGFDSGDHVYSWDGVDDFIFCDHYIPPIEDLYRSYDLQNDSSTITLSLTPAHIRPKWTWDWHLPQLVLLELSSEFAFLFQFRMLQGCPALQSLELEIRTPTSSHRRTITSIDMFTPNPSCDPIIVPYLIKLRMHGPWRFTDPSMVSSFLTGMFPSLESFSALGLDGLPLSDLIQWIRGAPKPPIKELFLDTSYFCDTEDMKKLKLVGKKDRGEYGEKDILTTVTIFNEQFFLLR</sequence>
<keyword evidence="2" id="KW-1185">Reference proteome</keyword>
<proteinExistence type="predicted"/>
<evidence type="ECO:0000313" key="2">
    <source>
        <dbReference type="Proteomes" id="UP001194696"/>
    </source>
</evidence>
<gene>
    <name evidence="1" type="ORF">BGZ96_007334</name>
</gene>